<evidence type="ECO:0000313" key="2">
    <source>
        <dbReference type="Proteomes" id="UP001497482"/>
    </source>
</evidence>
<keyword evidence="2" id="KW-1185">Reference proteome</keyword>
<proteinExistence type="predicted"/>
<dbReference type="EMBL" id="OZ035844">
    <property type="protein sequence ID" value="CAL1597804.1"/>
    <property type="molecule type" value="Genomic_DNA"/>
</dbReference>
<reference evidence="1 2" key="1">
    <citation type="submission" date="2024-04" db="EMBL/GenBank/DDBJ databases">
        <authorList>
            <person name="Waldvogel A.-M."/>
            <person name="Schoenle A."/>
        </authorList>
    </citation>
    <scope>NUCLEOTIDE SEQUENCE [LARGE SCALE GENOMIC DNA]</scope>
</reference>
<accession>A0AAV2LE00</accession>
<name>A0AAV2LE00_KNICA</name>
<gene>
    <name evidence="1" type="ORF">KC01_LOCUS26288</name>
</gene>
<protein>
    <submittedName>
        <fullName evidence="1">Uncharacterized protein</fullName>
    </submittedName>
</protein>
<organism evidence="1 2">
    <name type="scientific">Knipowitschia caucasica</name>
    <name type="common">Caucasian dwarf goby</name>
    <name type="synonym">Pomatoschistus caucasicus</name>
    <dbReference type="NCBI Taxonomy" id="637954"/>
    <lineage>
        <taxon>Eukaryota</taxon>
        <taxon>Metazoa</taxon>
        <taxon>Chordata</taxon>
        <taxon>Craniata</taxon>
        <taxon>Vertebrata</taxon>
        <taxon>Euteleostomi</taxon>
        <taxon>Actinopterygii</taxon>
        <taxon>Neopterygii</taxon>
        <taxon>Teleostei</taxon>
        <taxon>Neoteleostei</taxon>
        <taxon>Acanthomorphata</taxon>
        <taxon>Gobiaria</taxon>
        <taxon>Gobiiformes</taxon>
        <taxon>Gobioidei</taxon>
        <taxon>Gobiidae</taxon>
        <taxon>Gobiinae</taxon>
        <taxon>Knipowitschia</taxon>
    </lineage>
</organism>
<dbReference type="AlphaFoldDB" id="A0AAV2LE00"/>
<evidence type="ECO:0000313" key="1">
    <source>
        <dbReference type="EMBL" id="CAL1597804.1"/>
    </source>
</evidence>
<sequence length="104" mass="11463">MDHEAFTDSAWTMKPSDSTWTIITSNTSSPPASGWSRFWPWRRDVGPSCDLILPRAMNECCWSSSIAITANNDRHRPTAADSHDGSVAGVSTVTEHHLLSPHRG</sequence>
<dbReference type="Proteomes" id="UP001497482">
    <property type="component" value="Chromosome 22"/>
</dbReference>